<protein>
    <submittedName>
        <fullName evidence="10">Ykud domain-containing protein</fullName>
    </submittedName>
</protein>
<keyword evidence="4 6" id="KW-0573">Peptidoglycan synthesis</keyword>
<dbReference type="GO" id="GO:0008360">
    <property type="term" value="P:regulation of cell shape"/>
    <property type="evidence" value="ECO:0007669"/>
    <property type="project" value="UniProtKB-UniRule"/>
</dbReference>
<evidence type="ECO:0000256" key="1">
    <source>
        <dbReference type="ARBA" id="ARBA00004752"/>
    </source>
</evidence>
<reference evidence="10 11" key="1">
    <citation type="journal article" date="2015" name="Genome Announc.">
        <title>Complete Genome Sequence of Corynebacterium camporealensis DSM 44610, Isolated from the Milk of a Manchega Sheep with Subclinical Mastitis.</title>
        <authorList>
            <person name="Ruckert C."/>
            <person name="Albersmeier A."/>
            <person name="Winkler A."/>
            <person name="Tauch A."/>
        </authorList>
    </citation>
    <scope>NUCLEOTIDE SEQUENCE [LARGE SCALE GENOMIC DNA]</scope>
    <source>
        <strain evidence="10 11">DSM 44610</strain>
    </source>
</reference>
<dbReference type="GO" id="GO:0016740">
    <property type="term" value="F:transferase activity"/>
    <property type="evidence" value="ECO:0007669"/>
    <property type="project" value="UniProtKB-KW"/>
</dbReference>
<dbReference type="EMBL" id="CP011311">
    <property type="protein sequence ID" value="AKE38376.1"/>
    <property type="molecule type" value="Genomic_DNA"/>
</dbReference>
<sequence>MLKFTLSSASLKMRRALIAMVAAITLIAAPLASSQSASAQEMPNFERMSSDIQSQVDSRVNQARAQVEEFFGNTRDQAWNARNDVLRELQKLNPAAAKTIQPHIDNLLNVVFPGLVQEKKAEERAARDAAARANAERANAERARAQQAAQRAEADRRARNFDTGSCPADAKVCVDIDGRRTWLQDGRGTVTYVSPSMAPGRNNPTERTPRGTFTVTRKVKDEISYEFNNAPMPYAVYFTNNGHAFHMGDPAYDSAGCVRLPGGAAERYFAHLNIGDKVYIY</sequence>
<dbReference type="UniPathway" id="UPA00219"/>
<dbReference type="PANTHER" id="PTHR30582">
    <property type="entry name" value="L,D-TRANSPEPTIDASE"/>
    <property type="match status" value="1"/>
</dbReference>
<dbReference type="Gene3D" id="2.40.440.10">
    <property type="entry name" value="L,D-transpeptidase catalytic domain-like"/>
    <property type="match status" value="1"/>
</dbReference>
<evidence type="ECO:0000313" key="11">
    <source>
        <dbReference type="Proteomes" id="UP000033566"/>
    </source>
</evidence>
<evidence type="ECO:0000256" key="6">
    <source>
        <dbReference type="PROSITE-ProRule" id="PRU01373"/>
    </source>
</evidence>
<feature type="domain" description="L,D-TPase catalytic" evidence="9">
    <location>
        <begin position="170"/>
        <end position="281"/>
    </location>
</feature>
<dbReference type="InterPro" id="IPR050979">
    <property type="entry name" value="LD-transpeptidase"/>
</dbReference>
<dbReference type="InterPro" id="IPR005490">
    <property type="entry name" value="LD_TPept_cat_dom"/>
</dbReference>
<dbReference type="Pfam" id="PF03734">
    <property type="entry name" value="YkuD"/>
    <property type="match status" value="1"/>
</dbReference>
<evidence type="ECO:0000256" key="8">
    <source>
        <dbReference type="SAM" id="SignalP"/>
    </source>
</evidence>
<evidence type="ECO:0000259" key="9">
    <source>
        <dbReference type="PROSITE" id="PS52029"/>
    </source>
</evidence>
<dbReference type="GO" id="GO:0071972">
    <property type="term" value="F:peptidoglycan L,D-transpeptidase activity"/>
    <property type="evidence" value="ECO:0007669"/>
    <property type="project" value="TreeGrafter"/>
</dbReference>
<feature type="region of interest" description="Disordered" evidence="7">
    <location>
        <begin position="126"/>
        <end position="160"/>
    </location>
</feature>
<feature type="compositionally biased region" description="Basic and acidic residues" evidence="7">
    <location>
        <begin position="126"/>
        <end position="144"/>
    </location>
</feature>
<feature type="active site" description="Proton donor/acceptor" evidence="6">
    <location>
        <position position="246"/>
    </location>
</feature>
<dbReference type="CDD" id="cd16913">
    <property type="entry name" value="YkuD_like"/>
    <property type="match status" value="1"/>
</dbReference>
<name>A0A0F6TAB1_9CORY</name>
<evidence type="ECO:0000256" key="2">
    <source>
        <dbReference type="ARBA" id="ARBA00022679"/>
    </source>
</evidence>
<dbReference type="RefSeq" id="WP_046453193.1">
    <property type="nucleotide sequence ID" value="NZ_CP011311.1"/>
</dbReference>
<dbReference type="PROSITE" id="PS52029">
    <property type="entry name" value="LD_TPASE"/>
    <property type="match status" value="1"/>
</dbReference>
<evidence type="ECO:0000256" key="5">
    <source>
        <dbReference type="ARBA" id="ARBA00023316"/>
    </source>
</evidence>
<dbReference type="InterPro" id="IPR038063">
    <property type="entry name" value="Transpep_catalytic_dom"/>
</dbReference>
<dbReference type="HOGENOM" id="CLU_084709_0_0_11"/>
<dbReference type="GO" id="GO:0018104">
    <property type="term" value="P:peptidoglycan-protein cross-linking"/>
    <property type="evidence" value="ECO:0007669"/>
    <property type="project" value="TreeGrafter"/>
</dbReference>
<keyword evidence="11" id="KW-1185">Reference proteome</keyword>
<keyword evidence="2" id="KW-0808">Transferase</keyword>
<gene>
    <name evidence="10" type="ORF">UL81_01975</name>
</gene>
<keyword evidence="8" id="KW-0732">Signal</keyword>
<keyword evidence="3 6" id="KW-0133">Cell shape</keyword>
<feature type="signal peptide" evidence="8">
    <location>
        <begin position="1"/>
        <end position="39"/>
    </location>
</feature>
<dbReference type="GO" id="GO:0071555">
    <property type="term" value="P:cell wall organization"/>
    <property type="evidence" value="ECO:0007669"/>
    <property type="project" value="UniProtKB-UniRule"/>
</dbReference>
<dbReference type="KEGG" id="ccj:UL81_01975"/>
<dbReference type="AlphaFoldDB" id="A0A0F6TAB1"/>
<proteinExistence type="predicted"/>
<evidence type="ECO:0000256" key="7">
    <source>
        <dbReference type="SAM" id="MobiDB-lite"/>
    </source>
</evidence>
<dbReference type="Proteomes" id="UP000033566">
    <property type="component" value="Chromosome"/>
</dbReference>
<dbReference type="SUPFAM" id="SSF141523">
    <property type="entry name" value="L,D-transpeptidase catalytic domain-like"/>
    <property type="match status" value="1"/>
</dbReference>
<dbReference type="PATRIC" id="fig|161896.4.peg.387"/>
<evidence type="ECO:0000256" key="4">
    <source>
        <dbReference type="ARBA" id="ARBA00022984"/>
    </source>
</evidence>
<dbReference type="PANTHER" id="PTHR30582:SF2">
    <property type="entry name" value="L,D-TRANSPEPTIDASE YCIB-RELATED"/>
    <property type="match status" value="1"/>
</dbReference>
<comment type="pathway">
    <text evidence="1 6">Cell wall biogenesis; peptidoglycan biosynthesis.</text>
</comment>
<feature type="chain" id="PRO_5002509860" evidence="8">
    <location>
        <begin position="40"/>
        <end position="281"/>
    </location>
</feature>
<evidence type="ECO:0000256" key="3">
    <source>
        <dbReference type="ARBA" id="ARBA00022960"/>
    </source>
</evidence>
<keyword evidence="5 6" id="KW-0961">Cell wall biogenesis/degradation</keyword>
<organism evidence="10 11">
    <name type="scientific">Corynebacterium camporealensis</name>
    <dbReference type="NCBI Taxonomy" id="161896"/>
    <lineage>
        <taxon>Bacteria</taxon>
        <taxon>Bacillati</taxon>
        <taxon>Actinomycetota</taxon>
        <taxon>Actinomycetes</taxon>
        <taxon>Mycobacteriales</taxon>
        <taxon>Corynebacteriaceae</taxon>
        <taxon>Corynebacterium</taxon>
    </lineage>
</organism>
<accession>A0A0F6TAB1</accession>
<evidence type="ECO:0000313" key="10">
    <source>
        <dbReference type="EMBL" id="AKE38376.1"/>
    </source>
</evidence>
<dbReference type="GO" id="GO:0005576">
    <property type="term" value="C:extracellular region"/>
    <property type="evidence" value="ECO:0007669"/>
    <property type="project" value="TreeGrafter"/>
</dbReference>
<feature type="active site" description="Nucleophile" evidence="6">
    <location>
        <position position="257"/>
    </location>
</feature>
<dbReference type="OrthoDB" id="8887048at2"/>